<feature type="region of interest" description="Disordered" evidence="4">
    <location>
        <begin position="285"/>
        <end position="329"/>
    </location>
</feature>
<evidence type="ECO:0000256" key="1">
    <source>
        <dbReference type="ARBA" id="ARBA00006438"/>
    </source>
</evidence>
<feature type="compositionally biased region" description="Polar residues" evidence="4">
    <location>
        <begin position="285"/>
        <end position="297"/>
    </location>
</feature>
<feature type="compositionally biased region" description="Low complexity" evidence="4">
    <location>
        <begin position="298"/>
        <end position="313"/>
    </location>
</feature>
<feature type="coiled-coil region" evidence="3">
    <location>
        <begin position="593"/>
        <end position="620"/>
    </location>
</feature>
<dbReference type="InterPro" id="IPR048348">
    <property type="entry name" value="CCDC22_CC"/>
</dbReference>
<dbReference type="InterPro" id="IPR048349">
    <property type="entry name" value="CCDC22_N"/>
</dbReference>
<name>A0A6A7G438_9CRUS</name>
<dbReference type="AlphaFoldDB" id="A0A6A7G438"/>
<dbReference type="Pfam" id="PF21674">
    <property type="entry name" value="CCDC22_N"/>
    <property type="match status" value="1"/>
</dbReference>
<proteinExistence type="evidence at transcript level"/>
<evidence type="ECO:0000259" key="6">
    <source>
        <dbReference type="Pfam" id="PF21674"/>
    </source>
</evidence>
<dbReference type="GO" id="GO:2000060">
    <property type="term" value="P:positive regulation of ubiquitin-dependent protein catabolic process"/>
    <property type="evidence" value="ECO:0007669"/>
    <property type="project" value="TreeGrafter"/>
</dbReference>
<evidence type="ECO:0000256" key="2">
    <source>
        <dbReference type="ARBA" id="ARBA00017553"/>
    </source>
</evidence>
<feature type="compositionally biased region" description="Basic and acidic residues" evidence="4">
    <location>
        <begin position="196"/>
        <end position="207"/>
    </location>
</feature>
<feature type="coiled-coil region" evidence="3">
    <location>
        <begin position="429"/>
        <end position="463"/>
    </location>
</feature>
<dbReference type="Pfam" id="PF05667">
    <property type="entry name" value="CCDC22_CC"/>
    <property type="match status" value="1"/>
</dbReference>
<evidence type="ECO:0000259" key="5">
    <source>
        <dbReference type="Pfam" id="PF05667"/>
    </source>
</evidence>
<feature type="compositionally biased region" description="Polar residues" evidence="4">
    <location>
        <begin position="208"/>
        <end position="221"/>
    </location>
</feature>
<evidence type="ECO:0000313" key="7">
    <source>
        <dbReference type="EMBL" id="LAC25501.1"/>
    </source>
</evidence>
<accession>A0A6A7G438</accession>
<dbReference type="InterPro" id="IPR008530">
    <property type="entry name" value="CCDC22"/>
</dbReference>
<sequence length="622" mass="69357">MDEVDKIIISSLNMLGCDLESEITSLSQFGLQEVVVGVVYCLHVVSAERCGQLSHKLPQNMAQRFRAAALIAQEVKSLGYHGDLGYQSLLYPNEVDIRRLFSFLLEKLPKDSADLNAEPLSGAGLLLASARKQLRSQVSRPWLPPHCRAALLKRRHQQQQQQDQQHLLAPLGETRHLHPYQALHLLDVCNKIEQENNRSKDSKERTGNSKASNVVSSSTDEPTGVCIKKIADNQRILLCSLLASHARQLQLAQMLPSITAIITSGTAADDSSTKGLDPLTSEQFLNVPSPSTDSLVTPLSPLSPMSNLSPVSPAEAEGPEVSKEKKREEGVKDLQASLEKLELQKQERLQLVQHQKEQLEKLSSELQLSRDAEYQLQEELVSLQRTLELLPSLQENRARLEAVITSSDTKMSKLKHQFTAHCTPLQHSIEELGRQIHAQQGEHEVLSAEVQSLRQKRQGVLQEAPTIHAQTQLLTEKLQTRGQAVARSVYTKRILEMTAAVHQQRQVTESVLLEVRKLQKEINSIAGKIDRSFTVIEEVSYKASWSNNSSTGLYRRVISLHDSCSSIVNVIRETGATKRQVAELKEQVMLEGRRETAKALAKLQEDLAAVKQENTAIKARKS</sequence>
<dbReference type="EMBL" id="IACT01006367">
    <property type="protein sequence ID" value="LAC25501.1"/>
    <property type="molecule type" value="mRNA"/>
</dbReference>
<feature type="region of interest" description="Disordered" evidence="4">
    <location>
        <begin position="196"/>
        <end position="222"/>
    </location>
</feature>
<protein>
    <recommendedName>
        <fullName evidence="2">Coiled-coil domain-containing protein 22 homolog</fullName>
    </recommendedName>
</protein>
<comment type="similarity">
    <text evidence="1">Belongs to the CCDC22 family.</text>
</comment>
<feature type="compositionally biased region" description="Basic and acidic residues" evidence="4">
    <location>
        <begin position="320"/>
        <end position="329"/>
    </location>
</feature>
<reference evidence="7" key="1">
    <citation type="submission" date="2017-11" db="EMBL/GenBank/DDBJ databases">
        <title>The sensing device of the deep-sea amphipod.</title>
        <authorList>
            <person name="Kobayashi H."/>
            <person name="Nagahama T."/>
            <person name="Arai W."/>
            <person name="Sasagawa Y."/>
            <person name="Umeda M."/>
            <person name="Hayashi T."/>
            <person name="Nikaido I."/>
            <person name="Watanabe H."/>
            <person name="Oguri K."/>
            <person name="Kitazato H."/>
            <person name="Fujioka K."/>
            <person name="Kido Y."/>
            <person name="Takami H."/>
        </authorList>
    </citation>
    <scope>NUCLEOTIDE SEQUENCE</scope>
    <source>
        <tissue evidence="7">Whole body</tissue>
    </source>
</reference>
<evidence type="ECO:0000256" key="3">
    <source>
        <dbReference type="SAM" id="Coils"/>
    </source>
</evidence>
<keyword evidence="3" id="KW-0175">Coiled coil</keyword>
<feature type="domain" description="CCDC22 coiled-coil" evidence="5">
    <location>
        <begin position="131"/>
        <end position="591"/>
    </location>
</feature>
<organism evidence="7">
    <name type="scientific">Hirondellea gigas</name>
    <dbReference type="NCBI Taxonomy" id="1518452"/>
    <lineage>
        <taxon>Eukaryota</taxon>
        <taxon>Metazoa</taxon>
        <taxon>Ecdysozoa</taxon>
        <taxon>Arthropoda</taxon>
        <taxon>Crustacea</taxon>
        <taxon>Multicrustacea</taxon>
        <taxon>Malacostraca</taxon>
        <taxon>Eumalacostraca</taxon>
        <taxon>Peracarida</taxon>
        <taxon>Amphipoda</taxon>
        <taxon>Amphilochidea</taxon>
        <taxon>Lysianassida</taxon>
        <taxon>Lysianassidira</taxon>
        <taxon>Lysianassoidea</taxon>
        <taxon>Lysianassidae</taxon>
        <taxon>Hirondellea</taxon>
    </lineage>
</organism>
<dbReference type="PANTHER" id="PTHR15668:SF4">
    <property type="entry name" value="COILED-COIL DOMAIN-CONTAINING PROTEIN 22"/>
    <property type="match status" value="1"/>
</dbReference>
<feature type="domain" description="CCDC22 N-terminal" evidence="6">
    <location>
        <begin position="1"/>
        <end position="109"/>
    </location>
</feature>
<dbReference type="GO" id="GO:0097602">
    <property type="term" value="F:cullin family protein binding"/>
    <property type="evidence" value="ECO:0007669"/>
    <property type="project" value="TreeGrafter"/>
</dbReference>
<evidence type="ECO:0000256" key="4">
    <source>
        <dbReference type="SAM" id="MobiDB-lite"/>
    </source>
</evidence>
<dbReference type="PANTHER" id="PTHR15668">
    <property type="entry name" value="JM1 PROTEIN"/>
    <property type="match status" value="1"/>
</dbReference>